<reference evidence="1 2" key="1">
    <citation type="submission" date="2018-11" db="EMBL/GenBank/DDBJ databases">
        <title>Rufibacter latericius sp. nov., isolated from water in Baiyang Lake.</title>
        <authorList>
            <person name="Yang Y."/>
        </authorList>
    </citation>
    <scope>NUCLEOTIDE SEQUENCE [LARGE SCALE GENOMIC DNA]</scope>
    <source>
        <strain evidence="1 2">MCC P1</strain>
    </source>
</reference>
<comment type="caution">
    <text evidence="1">The sequence shown here is derived from an EMBL/GenBank/DDBJ whole genome shotgun (WGS) entry which is preliminary data.</text>
</comment>
<name>A0A3M9N5R6_9BACT</name>
<dbReference type="Proteomes" id="UP000271010">
    <property type="component" value="Unassembled WGS sequence"/>
</dbReference>
<gene>
    <name evidence="1" type="ORF">EFA69_04910</name>
</gene>
<dbReference type="OrthoDB" id="981162at2"/>
<dbReference type="Pfam" id="PF11964">
    <property type="entry name" value="SpoIIAA-like"/>
    <property type="match status" value="1"/>
</dbReference>
<sequence>MIANQLDTSLQAVLTTFSGFLKHKEFKAIALESLSLAQQSGFTKILVDTSQTRVIQQQSQKWIDGEWFPKALDTGVRHMAFLIPEDIFGKMSVEATNKQIRQSGQIEIQYFGSLEEARNWLQSVS</sequence>
<dbReference type="RefSeq" id="WP_123131955.1">
    <property type="nucleotide sequence ID" value="NZ_RJJE01000002.1"/>
</dbReference>
<dbReference type="EMBL" id="RJJE01000002">
    <property type="protein sequence ID" value="RNI32657.1"/>
    <property type="molecule type" value="Genomic_DNA"/>
</dbReference>
<accession>A0A3M9N5R6</accession>
<evidence type="ECO:0008006" key="3">
    <source>
        <dbReference type="Google" id="ProtNLM"/>
    </source>
</evidence>
<keyword evidence="2" id="KW-1185">Reference proteome</keyword>
<proteinExistence type="predicted"/>
<organism evidence="1 2">
    <name type="scientific">Rufibacter immobilis</name>
    <dbReference type="NCBI Taxonomy" id="1348778"/>
    <lineage>
        <taxon>Bacteria</taxon>
        <taxon>Pseudomonadati</taxon>
        <taxon>Bacteroidota</taxon>
        <taxon>Cytophagia</taxon>
        <taxon>Cytophagales</taxon>
        <taxon>Hymenobacteraceae</taxon>
        <taxon>Rufibacter</taxon>
    </lineage>
</organism>
<evidence type="ECO:0000313" key="1">
    <source>
        <dbReference type="EMBL" id="RNI32657.1"/>
    </source>
</evidence>
<protein>
    <recommendedName>
        <fullName evidence="3">STAS/SEC14 domain-containing protein</fullName>
    </recommendedName>
</protein>
<dbReference type="AlphaFoldDB" id="A0A3M9N5R6"/>
<evidence type="ECO:0000313" key="2">
    <source>
        <dbReference type="Proteomes" id="UP000271010"/>
    </source>
</evidence>
<dbReference type="InterPro" id="IPR021866">
    <property type="entry name" value="SpoIIAA-like"/>
</dbReference>